<dbReference type="GeneID" id="92928371"/>
<dbReference type="Pfam" id="PF00293">
    <property type="entry name" value="NUDIX"/>
    <property type="match status" value="1"/>
</dbReference>
<dbReference type="InterPro" id="IPR054105">
    <property type="entry name" value="WHD_NrtR"/>
</dbReference>
<dbReference type="InterPro" id="IPR015797">
    <property type="entry name" value="NUDIX_hydrolase-like_dom_sf"/>
</dbReference>
<gene>
    <name evidence="3" type="ORF">DDY73_11515</name>
</gene>
<dbReference type="Pfam" id="PF21906">
    <property type="entry name" value="WHD_NrtR"/>
    <property type="match status" value="1"/>
</dbReference>
<dbReference type="EMBL" id="DNWC01000149">
    <property type="protein sequence ID" value="HBJ09619.1"/>
    <property type="molecule type" value="Genomic_DNA"/>
</dbReference>
<dbReference type="InterPro" id="IPR036388">
    <property type="entry name" value="WH-like_DNA-bd_sf"/>
</dbReference>
<feature type="domain" description="Nudix hydrolase" evidence="1">
    <location>
        <begin position="24"/>
        <end position="125"/>
    </location>
</feature>
<feature type="domain" description="NrtR DNA-binding winged helix" evidence="2">
    <location>
        <begin position="154"/>
        <end position="214"/>
    </location>
</feature>
<dbReference type="PANTHER" id="PTHR43736">
    <property type="entry name" value="ADP-RIBOSE PYROPHOSPHATASE"/>
    <property type="match status" value="1"/>
</dbReference>
<evidence type="ECO:0000259" key="1">
    <source>
        <dbReference type="Pfam" id="PF00293"/>
    </source>
</evidence>
<keyword evidence="3" id="KW-0378">Hydrolase</keyword>
<organism evidence="3 4">
    <name type="scientific">Coprobacter fastidiosus</name>
    <dbReference type="NCBI Taxonomy" id="1099853"/>
    <lineage>
        <taxon>Bacteria</taxon>
        <taxon>Pseudomonadati</taxon>
        <taxon>Bacteroidota</taxon>
        <taxon>Bacteroidia</taxon>
        <taxon>Bacteroidales</taxon>
        <taxon>Barnesiellaceae</taxon>
        <taxon>Coprobacter</taxon>
    </lineage>
</organism>
<comment type="caution">
    <text evidence="3">The sequence shown here is derived from an EMBL/GenBank/DDBJ whole genome shotgun (WGS) entry which is preliminary data.</text>
</comment>
<dbReference type="InterPro" id="IPR036390">
    <property type="entry name" value="WH_DNA-bd_sf"/>
</dbReference>
<evidence type="ECO:0000259" key="2">
    <source>
        <dbReference type="Pfam" id="PF21906"/>
    </source>
</evidence>
<evidence type="ECO:0000313" key="3">
    <source>
        <dbReference type="EMBL" id="HBJ09619.1"/>
    </source>
</evidence>
<protein>
    <submittedName>
        <fullName evidence="3">NUDIX hydrolase</fullName>
    </submittedName>
</protein>
<dbReference type="Gene3D" id="1.10.10.10">
    <property type="entry name" value="Winged helix-like DNA-binding domain superfamily/Winged helix DNA-binding domain"/>
    <property type="match status" value="1"/>
</dbReference>
<evidence type="ECO:0000313" key="4">
    <source>
        <dbReference type="Proteomes" id="UP000262954"/>
    </source>
</evidence>
<dbReference type="RefSeq" id="WP_022601708.1">
    <property type="nucleotide sequence ID" value="NZ_AP028032.1"/>
</dbReference>
<dbReference type="InterPro" id="IPR000086">
    <property type="entry name" value="NUDIX_hydrolase_dom"/>
</dbReference>
<dbReference type="AlphaFoldDB" id="A0A316R050"/>
<accession>A0A316R050</accession>
<dbReference type="PANTHER" id="PTHR43736:SF4">
    <property type="entry name" value="SLR1690 PROTEIN"/>
    <property type="match status" value="1"/>
</dbReference>
<dbReference type="Proteomes" id="UP000262954">
    <property type="component" value="Unassembled WGS sequence"/>
</dbReference>
<dbReference type="SUPFAM" id="SSF55811">
    <property type="entry name" value="Nudix"/>
    <property type="match status" value="1"/>
</dbReference>
<dbReference type="GO" id="GO:0016787">
    <property type="term" value="F:hydrolase activity"/>
    <property type="evidence" value="ECO:0007669"/>
    <property type="project" value="UniProtKB-KW"/>
</dbReference>
<name>A0A316R050_9BACT</name>
<sequence length="231" mass="26916">MHEDSFYGVQARFLIAVDCTILGFIDNEIKLLTFRRKIEPKKGGLSLLGGFMNENENIDQAASRVLKTLTGLDNIYMQQVKAYGNVDRDPGERVISVTYYALINVTDYANSLLPESDLEWISLDRKRELIFDHEQMLDDAILLLRRHAALHPIGFNLLPEKFTLTQLQSLYESIYGETMDKRNFRKKILGMDILERLDEKDKKSSKRGAYYYVFNRQRYESMLDKGFVFTM</sequence>
<dbReference type="Gene3D" id="3.90.79.10">
    <property type="entry name" value="Nucleoside Triphosphate Pyrophosphohydrolase"/>
    <property type="match status" value="1"/>
</dbReference>
<reference evidence="3 4" key="1">
    <citation type="journal article" date="2018" name="Nat. Biotechnol.">
        <title>A standardized bacterial taxonomy based on genome phylogeny substantially revises the tree of life.</title>
        <authorList>
            <person name="Parks D.H."/>
            <person name="Chuvochina M."/>
            <person name="Waite D.W."/>
            <person name="Rinke C."/>
            <person name="Skarshewski A."/>
            <person name="Chaumeil P.A."/>
            <person name="Hugenholtz P."/>
        </authorList>
    </citation>
    <scope>NUCLEOTIDE SEQUENCE [LARGE SCALE GENOMIC DNA]</scope>
    <source>
        <strain evidence="3">UBA11482</strain>
    </source>
</reference>
<dbReference type="CDD" id="cd18873">
    <property type="entry name" value="NUDIX_NadM_like"/>
    <property type="match status" value="1"/>
</dbReference>
<proteinExistence type="predicted"/>
<dbReference type="SUPFAM" id="SSF46785">
    <property type="entry name" value="Winged helix' DNA-binding domain"/>
    <property type="match status" value="1"/>
</dbReference>